<organism evidence="2 3">
    <name type="scientific">Devosia yakushimensis</name>
    <dbReference type="NCBI Taxonomy" id="470028"/>
    <lineage>
        <taxon>Bacteria</taxon>
        <taxon>Pseudomonadati</taxon>
        <taxon>Pseudomonadota</taxon>
        <taxon>Alphaproteobacteria</taxon>
        <taxon>Hyphomicrobiales</taxon>
        <taxon>Devosiaceae</taxon>
        <taxon>Devosia</taxon>
    </lineage>
</organism>
<dbReference type="EMBL" id="BSNG01000001">
    <property type="protein sequence ID" value="GLQ08297.1"/>
    <property type="molecule type" value="Genomic_DNA"/>
</dbReference>
<evidence type="ECO:0000313" key="3">
    <source>
        <dbReference type="Proteomes" id="UP001161406"/>
    </source>
</evidence>
<dbReference type="RefSeq" id="WP_284387147.1">
    <property type="nucleotide sequence ID" value="NZ_BSNG01000001.1"/>
</dbReference>
<feature type="transmembrane region" description="Helical" evidence="1">
    <location>
        <begin position="12"/>
        <end position="33"/>
    </location>
</feature>
<keyword evidence="3" id="KW-1185">Reference proteome</keyword>
<dbReference type="Proteomes" id="UP001161406">
    <property type="component" value="Unassembled WGS sequence"/>
</dbReference>
<reference evidence="2" key="1">
    <citation type="journal article" date="2014" name="Int. J. Syst. Evol. Microbiol.">
        <title>Complete genome of a new Firmicutes species belonging to the dominant human colonic microbiota ('Ruminococcus bicirculans') reveals two chromosomes and a selective capacity to utilize plant glucans.</title>
        <authorList>
            <consortium name="NISC Comparative Sequencing Program"/>
            <person name="Wegmann U."/>
            <person name="Louis P."/>
            <person name="Goesmann A."/>
            <person name="Henrissat B."/>
            <person name="Duncan S.H."/>
            <person name="Flint H.J."/>
        </authorList>
    </citation>
    <scope>NUCLEOTIDE SEQUENCE</scope>
    <source>
        <strain evidence="2">NBRC 103855</strain>
    </source>
</reference>
<proteinExistence type="predicted"/>
<keyword evidence="1" id="KW-0472">Membrane</keyword>
<feature type="transmembrane region" description="Helical" evidence="1">
    <location>
        <begin position="84"/>
        <end position="104"/>
    </location>
</feature>
<comment type="caution">
    <text evidence="2">The sequence shown here is derived from an EMBL/GenBank/DDBJ whole genome shotgun (WGS) entry which is preliminary data.</text>
</comment>
<evidence type="ECO:0000256" key="1">
    <source>
        <dbReference type="SAM" id="Phobius"/>
    </source>
</evidence>
<reference evidence="2" key="2">
    <citation type="submission" date="2023-01" db="EMBL/GenBank/DDBJ databases">
        <title>Draft genome sequence of Devosia yakushimensis strain NBRC 103855.</title>
        <authorList>
            <person name="Sun Q."/>
            <person name="Mori K."/>
        </authorList>
    </citation>
    <scope>NUCLEOTIDE SEQUENCE</scope>
    <source>
        <strain evidence="2">NBRC 103855</strain>
    </source>
</reference>
<feature type="transmembrane region" description="Helical" evidence="1">
    <location>
        <begin position="53"/>
        <end position="72"/>
    </location>
</feature>
<feature type="transmembrane region" description="Helical" evidence="1">
    <location>
        <begin position="124"/>
        <end position="155"/>
    </location>
</feature>
<accession>A0ABQ5U838</accession>
<keyword evidence="1" id="KW-1133">Transmembrane helix</keyword>
<sequence>MNLLRELSMGEIVSRIAAVILYAGIQGLLLAVIARMMGDRRPQYDGRLTGNPFAQVSVWGVAMASLFAMSWVRPMRFDPKQNRLGRWGLVLGAVLALAAMVATVPVIDLLRPLALMLPRTGGYAVIYVLSQLQILVLASVALNLLPIPGLIGGVLWQAIWPGEERRLLRLEPFGLALVIVGIVAGWLPNLATMPLPWVQLR</sequence>
<evidence type="ECO:0000313" key="2">
    <source>
        <dbReference type="EMBL" id="GLQ08297.1"/>
    </source>
</evidence>
<keyword evidence="1" id="KW-0812">Transmembrane</keyword>
<gene>
    <name evidence="2" type="ORF">GCM10007913_02290</name>
</gene>
<evidence type="ECO:0008006" key="4">
    <source>
        <dbReference type="Google" id="ProtNLM"/>
    </source>
</evidence>
<protein>
    <recommendedName>
        <fullName evidence="4">Peptidase M50 domain-containing protein</fullName>
    </recommendedName>
</protein>
<name>A0ABQ5U838_9HYPH</name>
<feature type="transmembrane region" description="Helical" evidence="1">
    <location>
        <begin position="167"/>
        <end position="187"/>
    </location>
</feature>